<dbReference type="KEGG" id="pxu:106125779"/>
<dbReference type="Proteomes" id="UP000694872">
    <property type="component" value="Unplaced"/>
</dbReference>
<dbReference type="GeneID" id="106125779"/>
<dbReference type="AlphaFoldDB" id="A0AAJ6ZT45"/>
<reference evidence="1" key="1">
    <citation type="submission" date="2025-08" db="UniProtKB">
        <authorList>
            <consortium name="RefSeq"/>
        </authorList>
    </citation>
    <scope>IDENTIFICATION</scope>
</reference>
<accession>A0AAJ6ZT45</accession>
<dbReference type="RefSeq" id="XP_013178582.1">
    <property type="nucleotide sequence ID" value="XM_013323128.1"/>
</dbReference>
<proteinExistence type="predicted"/>
<protein>
    <submittedName>
        <fullName evidence="1">Uncharacterized protein LOC106125779</fullName>
    </submittedName>
</protein>
<name>A0AAJ6ZT45_PAPXU</name>
<evidence type="ECO:0000313" key="1">
    <source>
        <dbReference type="RefSeq" id="XP_013178582.1"/>
    </source>
</evidence>
<gene>
    <name evidence="1" type="primary">LOC106125779</name>
</gene>
<sequence>MSSAIPIILKGNNLGERHRHFNSLVLGAHQQGTCLTLIRDTADASRLDTLFQIELASKHRNVDYILKTLQHEDMLFVSRALKCCTWLLESNYQDVINPEYLEGEVYPYMMTPAVNKMKQWLHVHLKDARRCRQFYQYYSCHYHIKIKFLKHCAPDFIEGELLNIMERVTPKQLKVICEYCPRAIKLYYDNLSKNPQAYTAFFKKEKEYFECTQYILHSESASYFEILEKYYNYDSLGSLSPTITKCIVKRHKQRVLHKPELYAAWLLDKTTLAKHLRANENKHIVLRLARAEYLNNYFSYKFVEPFIKRLKFDERAAFKKKVFIDKNVGNKVAKNPYPKFSWPELEDTAIIFDDKERDPEDFKFFEIKKYTRRIKKRKGNHVQSSVMYSDCCKMDTYRIRTPLDQLFDRYRFFNFERTMFELRKKVAAESSVQNRQFMMLVLVSKCGDNMEHVGKLVRFLVDRHHNESSNLRAAVVRSLVKRARAWRLPAVPWRLLLYFGRDLGLDGASPLICKEGMHALVLRTLLLGKECVSCLREAFLNNFSSLTEYKLNAVEKRIIGVRLPALLLQAATADSGSGLDRFQLLLDVLSSLNKKLSKCPGVVEALTEAVRCHPSTAEGLLRRMYEERVARRELLCENFALFQTNESYVNVLRHDALLLKSTKEFEDCLKKRSCNYDGFLRKLALYFGEDGGLAATYIAAIVRVMESEPHVELARPLAMLRADLRPIISEYMKEPKGSIKRRLASALQANFHLSGVVDLEATPWRALGAKAVANRLLSCKAVDVDKYIARSLEWRRTLKIALLLAERCGRAAEVYKIVVGERAGATLRAALSYLKRNESDDLKAAVWRAVSPALGSLDLTGEPRSFLCHELQNADYVPANIQAEYWVAVFGALQKVSQKKTLPVLCRLENMLSEVNSNLVKKVIEDFLGEFKSVRNVSSYNWHFLTWTLMKVRIVGKYLLLGEGEEQAARMDDVWAPFRDCLTVLVRRDAKDSSQYLDEFVTSLKYNRAFFDPRLSCWPVLERIVADLRTFLPMEENIKTFVLLHATMLYYKSIQYCVEQFPEKFENVRSKQIEGATAVGKHFGKYVGKELGQLVSRYFDSITILYQKNLTIFFKDQFPLNESRNKFVSAFIGGLLETGEVEALLLAEYLLDEEGANISEPERMDLVNVLKSSQNDEVKFFLHGFLFSGKADKVCFTCR</sequence>
<organism evidence="1">
    <name type="scientific">Papilio xuthus</name>
    <name type="common">Asian swallowtail butterfly</name>
    <dbReference type="NCBI Taxonomy" id="66420"/>
    <lineage>
        <taxon>Eukaryota</taxon>
        <taxon>Metazoa</taxon>
        <taxon>Ecdysozoa</taxon>
        <taxon>Arthropoda</taxon>
        <taxon>Hexapoda</taxon>
        <taxon>Insecta</taxon>
        <taxon>Pterygota</taxon>
        <taxon>Neoptera</taxon>
        <taxon>Endopterygota</taxon>
        <taxon>Lepidoptera</taxon>
        <taxon>Glossata</taxon>
        <taxon>Ditrysia</taxon>
        <taxon>Papilionoidea</taxon>
        <taxon>Papilionidae</taxon>
        <taxon>Papilioninae</taxon>
        <taxon>Papilio</taxon>
    </lineage>
</organism>